<proteinExistence type="inferred from homology"/>
<evidence type="ECO:0000256" key="2">
    <source>
        <dbReference type="ARBA" id="ARBA00006671"/>
    </source>
</evidence>
<protein>
    <submittedName>
        <fullName evidence="7">Type 1 fimbrial protein</fullName>
    </submittedName>
</protein>
<sequence length="182" mass="19072">MKTKVAGLAVASFLVLGTAHAEDVNAVLSITGTVTAASNACQIALDKSSINLTADVNNIIKQGDNATAYAPLRMQVWAVDNNDACAKELWQGKIAVRFVGVHDNADGTAFANTATGEDAAKGVGIGFFESDNKPIDINQPYLLGDKSTAATKYLGLQLVELNGQTATKGKITGDVTFQIERL</sequence>
<keyword evidence="4" id="KW-0281">Fimbrium</keyword>
<organism evidence="7 8">
    <name type="scientific">Siccibacter colletis</name>
    <dbReference type="NCBI Taxonomy" id="1505757"/>
    <lineage>
        <taxon>Bacteria</taxon>
        <taxon>Pseudomonadati</taxon>
        <taxon>Pseudomonadota</taxon>
        <taxon>Gammaproteobacteria</taxon>
        <taxon>Enterobacterales</taxon>
        <taxon>Enterobacteriaceae</taxon>
        <taxon>Siccibacter</taxon>
    </lineage>
</organism>
<gene>
    <name evidence="7" type="ORF">KFZ77_18600</name>
</gene>
<dbReference type="Gene3D" id="2.60.40.1090">
    <property type="entry name" value="Fimbrial-type adhesion domain"/>
    <property type="match status" value="1"/>
</dbReference>
<keyword evidence="3 5" id="KW-0732">Signal</keyword>
<dbReference type="PANTHER" id="PTHR33420">
    <property type="entry name" value="FIMBRIAL SUBUNIT ELFA-RELATED"/>
    <property type="match status" value="1"/>
</dbReference>
<dbReference type="InterPro" id="IPR008966">
    <property type="entry name" value="Adhesion_dom_sf"/>
</dbReference>
<evidence type="ECO:0000259" key="6">
    <source>
        <dbReference type="Pfam" id="PF00419"/>
    </source>
</evidence>
<name>A0ABY6JD91_9ENTR</name>
<accession>A0ABY6JD91</accession>
<evidence type="ECO:0000256" key="4">
    <source>
        <dbReference type="ARBA" id="ARBA00023263"/>
    </source>
</evidence>
<dbReference type="InterPro" id="IPR000259">
    <property type="entry name" value="Adhesion_dom_fimbrial"/>
</dbReference>
<evidence type="ECO:0000256" key="1">
    <source>
        <dbReference type="ARBA" id="ARBA00004561"/>
    </source>
</evidence>
<evidence type="ECO:0000256" key="5">
    <source>
        <dbReference type="SAM" id="SignalP"/>
    </source>
</evidence>
<reference evidence="7 8" key="1">
    <citation type="submission" date="2021-05" db="EMBL/GenBank/DDBJ databases">
        <title>Isolation, identification, and the growth promoting effects of Pantoea dispersa strain YSD J2 from the aboveground leaves of Cyperus esculentus L.Var. Sativus.</title>
        <authorList>
            <person name="Wang S."/>
            <person name="Tang X.M."/>
            <person name="Huang Y.N."/>
        </authorList>
    </citation>
    <scope>NUCLEOTIDE SEQUENCE [LARGE SCALE GENOMIC DNA]</scope>
    <source>
        <strain evidence="8">YSD YN2</strain>
    </source>
</reference>
<evidence type="ECO:0000313" key="8">
    <source>
        <dbReference type="Proteomes" id="UP001156318"/>
    </source>
</evidence>
<dbReference type="InterPro" id="IPR036937">
    <property type="entry name" value="Adhesion_dom_fimbrial_sf"/>
</dbReference>
<dbReference type="RefSeq" id="WP_031523213.1">
    <property type="nucleotide sequence ID" value="NZ_CP074352.1"/>
</dbReference>
<dbReference type="Proteomes" id="UP001156318">
    <property type="component" value="Chromosome"/>
</dbReference>
<evidence type="ECO:0000313" key="7">
    <source>
        <dbReference type="EMBL" id="UYU31796.1"/>
    </source>
</evidence>
<feature type="signal peptide" evidence="5">
    <location>
        <begin position="1"/>
        <end position="21"/>
    </location>
</feature>
<keyword evidence="8" id="KW-1185">Reference proteome</keyword>
<dbReference type="InterPro" id="IPR050263">
    <property type="entry name" value="Bact_Fimbrial_Adh_Pro"/>
</dbReference>
<dbReference type="PANTHER" id="PTHR33420:SF3">
    <property type="entry name" value="FIMBRIAL SUBUNIT ELFA"/>
    <property type="match status" value="1"/>
</dbReference>
<dbReference type="EMBL" id="CP074352">
    <property type="protein sequence ID" value="UYU31796.1"/>
    <property type="molecule type" value="Genomic_DNA"/>
</dbReference>
<feature type="chain" id="PRO_5046015250" evidence="5">
    <location>
        <begin position="22"/>
        <end position="182"/>
    </location>
</feature>
<dbReference type="SUPFAM" id="SSF49401">
    <property type="entry name" value="Bacterial adhesins"/>
    <property type="match status" value="1"/>
</dbReference>
<feature type="domain" description="Fimbrial-type adhesion" evidence="6">
    <location>
        <begin position="29"/>
        <end position="179"/>
    </location>
</feature>
<comment type="subcellular location">
    <subcellularLocation>
        <location evidence="1">Fimbrium</location>
    </subcellularLocation>
</comment>
<evidence type="ECO:0000256" key="3">
    <source>
        <dbReference type="ARBA" id="ARBA00022729"/>
    </source>
</evidence>
<dbReference type="Pfam" id="PF00419">
    <property type="entry name" value="Fimbrial"/>
    <property type="match status" value="1"/>
</dbReference>
<comment type="similarity">
    <text evidence="2">Belongs to the fimbrial protein family.</text>
</comment>